<name>A0ACA9KR36_9GLOM</name>
<evidence type="ECO:0000313" key="1">
    <source>
        <dbReference type="EMBL" id="CAG8488470.1"/>
    </source>
</evidence>
<dbReference type="Proteomes" id="UP000789702">
    <property type="component" value="Unassembled WGS sequence"/>
</dbReference>
<protein>
    <submittedName>
        <fullName evidence="1">763_t:CDS:1</fullName>
    </submittedName>
</protein>
<keyword evidence="2" id="KW-1185">Reference proteome</keyword>
<reference evidence="1" key="1">
    <citation type="submission" date="2021-06" db="EMBL/GenBank/DDBJ databases">
        <authorList>
            <person name="Kallberg Y."/>
            <person name="Tangrot J."/>
            <person name="Rosling A."/>
        </authorList>
    </citation>
    <scope>NUCLEOTIDE SEQUENCE</scope>
    <source>
        <strain evidence="1">IL203A</strain>
    </source>
</reference>
<feature type="non-terminal residue" evidence="1">
    <location>
        <position position="110"/>
    </location>
</feature>
<gene>
    <name evidence="1" type="ORF">DHETER_LOCUS2447</name>
</gene>
<proteinExistence type="predicted"/>
<organism evidence="1 2">
    <name type="scientific">Dentiscutata heterogama</name>
    <dbReference type="NCBI Taxonomy" id="1316150"/>
    <lineage>
        <taxon>Eukaryota</taxon>
        <taxon>Fungi</taxon>
        <taxon>Fungi incertae sedis</taxon>
        <taxon>Mucoromycota</taxon>
        <taxon>Glomeromycotina</taxon>
        <taxon>Glomeromycetes</taxon>
        <taxon>Diversisporales</taxon>
        <taxon>Gigasporaceae</taxon>
        <taxon>Dentiscutata</taxon>
    </lineage>
</organism>
<accession>A0ACA9KR36</accession>
<dbReference type="EMBL" id="CAJVPU010001795">
    <property type="protein sequence ID" value="CAG8488470.1"/>
    <property type="molecule type" value="Genomic_DNA"/>
</dbReference>
<sequence length="110" mass="12340">MSTTILEITITFWCYLLGSGSLFKVNIGINNDICDLKRAIISTINSDIAYHRLRIWGVNVATKNDVSSVLLTDDNELKEERNTIANTFCELENNNIRVVIRIPIAGESIP</sequence>
<evidence type="ECO:0000313" key="2">
    <source>
        <dbReference type="Proteomes" id="UP000789702"/>
    </source>
</evidence>
<comment type="caution">
    <text evidence="1">The sequence shown here is derived from an EMBL/GenBank/DDBJ whole genome shotgun (WGS) entry which is preliminary data.</text>
</comment>